<evidence type="ECO:0000259" key="1">
    <source>
        <dbReference type="Pfam" id="PF13400"/>
    </source>
</evidence>
<feature type="domain" description="Putative Flp pilus-assembly TadG-like N-terminal" evidence="1">
    <location>
        <begin position="6"/>
        <end position="52"/>
    </location>
</feature>
<dbReference type="EMBL" id="QZEZ01000003">
    <property type="protein sequence ID" value="RJK96368.1"/>
    <property type="molecule type" value="Genomic_DNA"/>
</dbReference>
<evidence type="ECO:0000313" key="2">
    <source>
        <dbReference type="EMBL" id="RJK96368.1"/>
    </source>
</evidence>
<protein>
    <recommendedName>
        <fullName evidence="1">Putative Flp pilus-assembly TadG-like N-terminal domain-containing protein</fullName>
    </recommendedName>
</protein>
<reference evidence="2 3" key="1">
    <citation type="submission" date="2018-09" db="EMBL/GenBank/DDBJ databases">
        <title>YIM 75000 draft genome.</title>
        <authorList>
            <person name="Tang S."/>
            <person name="Feng Y."/>
        </authorList>
    </citation>
    <scope>NUCLEOTIDE SEQUENCE [LARGE SCALE GENOMIC DNA]</scope>
    <source>
        <strain evidence="2 3">YIM 75000</strain>
    </source>
</reference>
<dbReference type="AlphaFoldDB" id="A0A3A3YXJ2"/>
<dbReference type="Proteomes" id="UP000265614">
    <property type="component" value="Unassembled WGS sequence"/>
</dbReference>
<keyword evidence="3" id="KW-1185">Reference proteome</keyword>
<evidence type="ECO:0000313" key="3">
    <source>
        <dbReference type="Proteomes" id="UP000265614"/>
    </source>
</evidence>
<sequence length="141" mass="13899">MRRDEGSVSVLVLGLVLVLVALVTVVVDVSAVFIAQRSLSGAADAAAVAAAGAVDEDAVYRGTAGGATLPLGDVRSAVVEQVTAAGVGQRFPGLAVDAASDGTTATVVLAADVPLPFVGVVAPDASWRVEVTASARSPYGP</sequence>
<accession>A0A3A3YXJ2</accession>
<dbReference type="InterPro" id="IPR028087">
    <property type="entry name" value="Tad_N"/>
</dbReference>
<gene>
    <name evidence="2" type="ORF">D5H78_09025</name>
</gene>
<name>A0A3A3YXJ2_9ACTN</name>
<comment type="caution">
    <text evidence="2">The sequence shown here is derived from an EMBL/GenBank/DDBJ whole genome shotgun (WGS) entry which is preliminary data.</text>
</comment>
<organism evidence="2 3">
    <name type="scientific">Vallicoccus soli</name>
    <dbReference type="NCBI Taxonomy" id="2339232"/>
    <lineage>
        <taxon>Bacteria</taxon>
        <taxon>Bacillati</taxon>
        <taxon>Actinomycetota</taxon>
        <taxon>Actinomycetes</taxon>
        <taxon>Motilibacterales</taxon>
        <taxon>Vallicoccaceae</taxon>
        <taxon>Vallicoccus</taxon>
    </lineage>
</organism>
<proteinExistence type="predicted"/>
<dbReference type="Pfam" id="PF13400">
    <property type="entry name" value="Tad"/>
    <property type="match status" value="1"/>
</dbReference>